<dbReference type="Proteomes" id="UP000824090">
    <property type="component" value="Unassembled WGS sequence"/>
</dbReference>
<reference evidence="1" key="2">
    <citation type="journal article" date="2021" name="PeerJ">
        <title>Extensive microbial diversity within the chicken gut microbiome revealed by metagenomics and culture.</title>
        <authorList>
            <person name="Gilroy R."/>
            <person name="Ravi A."/>
            <person name="Getino M."/>
            <person name="Pursley I."/>
            <person name="Horton D.L."/>
            <person name="Alikhan N.F."/>
            <person name="Baker D."/>
            <person name="Gharbi K."/>
            <person name="Hall N."/>
            <person name="Watson M."/>
            <person name="Adriaenssens E.M."/>
            <person name="Foster-Nyarko E."/>
            <person name="Jarju S."/>
            <person name="Secka A."/>
            <person name="Antonio M."/>
            <person name="Oren A."/>
            <person name="Chaudhuri R.R."/>
            <person name="La Ragione R."/>
            <person name="Hildebrand F."/>
            <person name="Pallen M.J."/>
        </authorList>
    </citation>
    <scope>NUCLEOTIDE SEQUENCE</scope>
    <source>
        <strain evidence="1">ChiHcec3-6078</strain>
    </source>
</reference>
<dbReference type="Pfam" id="PF10387">
    <property type="entry name" value="DUF2442"/>
    <property type="match status" value="1"/>
</dbReference>
<organism evidence="1 2">
    <name type="scientific">Candidatus Allocopromorpha excrementigallinarum</name>
    <dbReference type="NCBI Taxonomy" id="2840742"/>
    <lineage>
        <taxon>Bacteria</taxon>
        <taxon>Bacillati</taxon>
        <taxon>Bacillota</taxon>
        <taxon>Clostridia</taxon>
        <taxon>Eubacteriales</taxon>
        <taxon>Eubacteriaceae</taxon>
        <taxon>Eubacteriaceae incertae sedis</taxon>
        <taxon>Candidatus Allocopromorpha</taxon>
    </lineage>
</organism>
<proteinExistence type="predicted"/>
<evidence type="ECO:0000313" key="2">
    <source>
        <dbReference type="Proteomes" id="UP000824090"/>
    </source>
</evidence>
<protein>
    <submittedName>
        <fullName evidence="1">DUF2442 domain-containing protein</fullName>
    </submittedName>
</protein>
<sequence>MIPRITKLIPLDDLMLRVTFDDGKSVLYDVKEDIKNIPSYKVLETETGLFKNVRLDPSRTCVYWSDEIDLPSDAIYEYGKQI</sequence>
<dbReference type="InterPro" id="IPR018841">
    <property type="entry name" value="DUF2442"/>
</dbReference>
<dbReference type="AlphaFoldDB" id="A0A9D1I228"/>
<dbReference type="SUPFAM" id="SSF143880">
    <property type="entry name" value="NE0471 N-terminal domain-like"/>
    <property type="match status" value="1"/>
</dbReference>
<comment type="caution">
    <text evidence="1">The sequence shown here is derived from an EMBL/GenBank/DDBJ whole genome shotgun (WGS) entry which is preliminary data.</text>
</comment>
<dbReference type="Gene3D" id="3.30.2020.10">
    <property type="entry name" value="NE0471-like N-terminal domain"/>
    <property type="match status" value="1"/>
</dbReference>
<name>A0A9D1I228_9FIRM</name>
<accession>A0A9D1I228</accession>
<dbReference type="InterPro" id="IPR036782">
    <property type="entry name" value="NE0471-like_N"/>
</dbReference>
<dbReference type="EMBL" id="DVMP01000067">
    <property type="protein sequence ID" value="HIU25485.1"/>
    <property type="molecule type" value="Genomic_DNA"/>
</dbReference>
<gene>
    <name evidence="1" type="ORF">IAC50_03160</name>
</gene>
<reference evidence="1" key="1">
    <citation type="submission" date="2020-10" db="EMBL/GenBank/DDBJ databases">
        <authorList>
            <person name="Gilroy R."/>
        </authorList>
    </citation>
    <scope>NUCLEOTIDE SEQUENCE</scope>
    <source>
        <strain evidence="1">ChiHcec3-6078</strain>
    </source>
</reference>
<evidence type="ECO:0000313" key="1">
    <source>
        <dbReference type="EMBL" id="HIU25485.1"/>
    </source>
</evidence>